<evidence type="ECO:0000256" key="3">
    <source>
        <dbReference type="ARBA" id="ARBA00022630"/>
    </source>
</evidence>
<dbReference type="InterPro" id="IPR037069">
    <property type="entry name" value="AcylCoA_DH/ox_N_sf"/>
</dbReference>
<evidence type="ECO:0000256" key="4">
    <source>
        <dbReference type="ARBA" id="ARBA00022827"/>
    </source>
</evidence>
<comment type="similarity">
    <text evidence="2 6">Belongs to the acyl-CoA dehydrogenase family.</text>
</comment>
<reference evidence="10 11" key="1">
    <citation type="submission" date="2019-12" db="EMBL/GenBank/DDBJ databases">
        <title>Genomic-based taxomic classification of the family Erythrobacteraceae.</title>
        <authorList>
            <person name="Xu L."/>
        </authorList>
    </citation>
    <scope>NUCLEOTIDE SEQUENCE [LARGE SCALE GENOMIC DNA]</scope>
    <source>
        <strain evidence="10 11">MCCC 1A09962</strain>
    </source>
</reference>
<protein>
    <submittedName>
        <fullName evidence="10">Acyl-CoA dehydrogenase</fullName>
    </submittedName>
</protein>
<evidence type="ECO:0000259" key="8">
    <source>
        <dbReference type="Pfam" id="PF02770"/>
    </source>
</evidence>
<dbReference type="OrthoDB" id="7328575at2"/>
<evidence type="ECO:0000259" key="7">
    <source>
        <dbReference type="Pfam" id="PF00441"/>
    </source>
</evidence>
<keyword evidence="11" id="KW-1185">Reference proteome</keyword>
<dbReference type="Pfam" id="PF02771">
    <property type="entry name" value="Acyl-CoA_dh_N"/>
    <property type="match status" value="1"/>
</dbReference>
<comment type="cofactor">
    <cofactor evidence="1 6">
        <name>FAD</name>
        <dbReference type="ChEBI" id="CHEBI:57692"/>
    </cofactor>
</comment>
<evidence type="ECO:0000256" key="2">
    <source>
        <dbReference type="ARBA" id="ARBA00009347"/>
    </source>
</evidence>
<dbReference type="InterPro" id="IPR036250">
    <property type="entry name" value="AcylCo_DH-like_C"/>
</dbReference>
<dbReference type="PANTHER" id="PTHR43884:SF20">
    <property type="entry name" value="ACYL-COA DEHYDROGENASE FADE28"/>
    <property type="match status" value="1"/>
</dbReference>
<name>A0A844ZFD5_9SPHN</name>
<dbReference type="CDD" id="cd00567">
    <property type="entry name" value="ACAD"/>
    <property type="match status" value="1"/>
</dbReference>
<accession>A0A844ZFD5</accession>
<dbReference type="PANTHER" id="PTHR43884">
    <property type="entry name" value="ACYL-COA DEHYDROGENASE"/>
    <property type="match status" value="1"/>
</dbReference>
<dbReference type="Pfam" id="PF00441">
    <property type="entry name" value="Acyl-CoA_dh_1"/>
    <property type="match status" value="1"/>
</dbReference>
<dbReference type="GO" id="GO:0003995">
    <property type="term" value="F:acyl-CoA dehydrogenase activity"/>
    <property type="evidence" value="ECO:0007669"/>
    <property type="project" value="TreeGrafter"/>
</dbReference>
<keyword evidence="3 6" id="KW-0285">Flavoprotein</keyword>
<dbReference type="EMBL" id="WTYW01000001">
    <property type="protein sequence ID" value="MXO85952.1"/>
    <property type="molecule type" value="Genomic_DNA"/>
</dbReference>
<dbReference type="SUPFAM" id="SSF47203">
    <property type="entry name" value="Acyl-CoA dehydrogenase C-terminal domain-like"/>
    <property type="match status" value="1"/>
</dbReference>
<dbReference type="InterPro" id="IPR013786">
    <property type="entry name" value="AcylCoA_DH/ox_N"/>
</dbReference>
<feature type="domain" description="Acyl-CoA dehydrogenase/oxidase N-terminal" evidence="9">
    <location>
        <begin position="7"/>
        <end position="120"/>
    </location>
</feature>
<dbReference type="InterPro" id="IPR009100">
    <property type="entry name" value="AcylCoA_DH/oxidase_NM_dom_sf"/>
</dbReference>
<feature type="domain" description="Acyl-CoA oxidase/dehydrogenase middle" evidence="8">
    <location>
        <begin position="138"/>
        <end position="201"/>
    </location>
</feature>
<dbReference type="Pfam" id="PF02770">
    <property type="entry name" value="Acyl-CoA_dh_M"/>
    <property type="match status" value="1"/>
</dbReference>
<dbReference type="RefSeq" id="WP_160682291.1">
    <property type="nucleotide sequence ID" value="NZ_WTYW01000001.1"/>
</dbReference>
<dbReference type="Gene3D" id="2.40.110.10">
    <property type="entry name" value="Butyryl-CoA Dehydrogenase, subunit A, domain 2"/>
    <property type="match status" value="1"/>
</dbReference>
<dbReference type="Gene3D" id="1.20.140.10">
    <property type="entry name" value="Butyryl-CoA Dehydrogenase, subunit A, domain 3"/>
    <property type="match status" value="1"/>
</dbReference>
<dbReference type="InterPro" id="IPR006091">
    <property type="entry name" value="Acyl-CoA_Oxase/DH_mid-dom"/>
</dbReference>
<evidence type="ECO:0000256" key="6">
    <source>
        <dbReference type="RuleBase" id="RU362125"/>
    </source>
</evidence>
<dbReference type="GO" id="GO:0050660">
    <property type="term" value="F:flavin adenine dinucleotide binding"/>
    <property type="evidence" value="ECO:0007669"/>
    <property type="project" value="InterPro"/>
</dbReference>
<evidence type="ECO:0000313" key="10">
    <source>
        <dbReference type="EMBL" id="MXO85952.1"/>
    </source>
</evidence>
<gene>
    <name evidence="10" type="ORF">GRI38_07885</name>
</gene>
<dbReference type="InterPro" id="IPR046373">
    <property type="entry name" value="Acyl-CoA_Oxase/DH_mid-dom_sf"/>
</dbReference>
<sequence length="379" mass="40715">MPLYHDDDQAMLADSARQFMAEEGSIKKQLRHWRDRDCKDGFGHALWEQFGEMGFTGILVDEDDGGLGMGHVEAGIVLEEIGRNLTPSPFLTSSVLAATALKHGGDDIKGRYLPGLIEGKSVFSVAIDEGPKHRPETIRTRAEKSGNGFRLTGQKDFVLHGASSDMLVVAARTSGSDDEPEGITLFAVPKDAANMSHDAVRLVDSSMATHTKFDGVELDGDAVIGEVDGGREILNAMLKAGRVGAAAEGVGVAGGAMDMTVDYLKQRKQFGKLIGEFQALQHRAAHLYSEVEIARAVVVKAQQLLDGDSEKADLMSSVAKAKVSQAAGLAVREGVQMHGGIGMTDEYDIGLYMKRDRALSEYLGDAYYHAGRVAELSGY</sequence>
<proteinExistence type="inferred from homology"/>
<feature type="domain" description="Acyl-CoA dehydrogenase/oxidase C-terminal" evidence="7">
    <location>
        <begin position="229"/>
        <end position="374"/>
    </location>
</feature>
<dbReference type="Gene3D" id="1.10.540.10">
    <property type="entry name" value="Acyl-CoA dehydrogenase/oxidase, N-terminal domain"/>
    <property type="match status" value="1"/>
</dbReference>
<evidence type="ECO:0000256" key="5">
    <source>
        <dbReference type="ARBA" id="ARBA00023002"/>
    </source>
</evidence>
<keyword evidence="4 6" id="KW-0274">FAD</keyword>
<dbReference type="Proteomes" id="UP000433104">
    <property type="component" value="Unassembled WGS sequence"/>
</dbReference>
<keyword evidence="5 6" id="KW-0560">Oxidoreductase</keyword>
<dbReference type="InterPro" id="IPR009075">
    <property type="entry name" value="AcylCo_DH/oxidase_C"/>
</dbReference>
<evidence type="ECO:0000313" key="11">
    <source>
        <dbReference type="Proteomes" id="UP000433104"/>
    </source>
</evidence>
<comment type="caution">
    <text evidence="10">The sequence shown here is derived from an EMBL/GenBank/DDBJ whole genome shotgun (WGS) entry which is preliminary data.</text>
</comment>
<evidence type="ECO:0000259" key="9">
    <source>
        <dbReference type="Pfam" id="PF02771"/>
    </source>
</evidence>
<evidence type="ECO:0000256" key="1">
    <source>
        <dbReference type="ARBA" id="ARBA00001974"/>
    </source>
</evidence>
<dbReference type="AlphaFoldDB" id="A0A844ZFD5"/>
<dbReference type="SUPFAM" id="SSF56645">
    <property type="entry name" value="Acyl-CoA dehydrogenase NM domain-like"/>
    <property type="match status" value="1"/>
</dbReference>
<organism evidence="10 11">
    <name type="scientific">Parapontixanthobacter aurantiacus</name>
    <dbReference type="NCBI Taxonomy" id="1463599"/>
    <lineage>
        <taxon>Bacteria</taxon>
        <taxon>Pseudomonadati</taxon>
        <taxon>Pseudomonadota</taxon>
        <taxon>Alphaproteobacteria</taxon>
        <taxon>Sphingomonadales</taxon>
        <taxon>Erythrobacteraceae</taxon>
        <taxon>Parapontixanthobacter</taxon>
    </lineage>
</organism>